<accession>A0A1H9XQE0</accession>
<dbReference type="STRING" id="587636.SAMN05216199_0074"/>
<protein>
    <submittedName>
        <fullName evidence="2">Uncharacterized protein</fullName>
    </submittedName>
</protein>
<organism evidence="2 3">
    <name type="scientific">Pedococcus cremeus</name>
    <dbReference type="NCBI Taxonomy" id="587636"/>
    <lineage>
        <taxon>Bacteria</taxon>
        <taxon>Bacillati</taxon>
        <taxon>Actinomycetota</taxon>
        <taxon>Actinomycetes</taxon>
        <taxon>Micrococcales</taxon>
        <taxon>Intrasporangiaceae</taxon>
        <taxon>Pedococcus</taxon>
    </lineage>
</organism>
<dbReference type="AlphaFoldDB" id="A0A1H9XQE0"/>
<sequence length="282" mass="30702">MRGGFGLFEALLQAAADLLWGELRPSTLVTGHDGSRGGDTGETGDAEDLPELHGRSTPLNEPASDDAVLSLEAAVDLTRTGDVWLFRGRSAADHAIRAVTNAPVNHVGMAVVLDDLPPLMWHAELGHGLLDVWTGTHHRGVQLHDLREAVVQWCGRYEQRAWLRQLETPVTREMEDAVLRTIARLDGTPFPATVALAGRWLRGRVRRRAPVETTYCAEVVAATYQAMGLLDGERPTNYYDPGMFWSGDGLRLLGGGRLGEEIRVSVPVGQPGTTSETSVRRG</sequence>
<dbReference type="Gene3D" id="3.90.1720.10">
    <property type="entry name" value="endopeptidase domain like (from Nostoc punctiforme)"/>
    <property type="match status" value="1"/>
</dbReference>
<proteinExistence type="predicted"/>
<evidence type="ECO:0000313" key="3">
    <source>
        <dbReference type="Proteomes" id="UP000199019"/>
    </source>
</evidence>
<dbReference type="SUPFAM" id="SSF54001">
    <property type="entry name" value="Cysteine proteinases"/>
    <property type="match status" value="1"/>
</dbReference>
<dbReference type="InterPro" id="IPR038765">
    <property type="entry name" value="Papain-like_cys_pep_sf"/>
</dbReference>
<evidence type="ECO:0000313" key="2">
    <source>
        <dbReference type="EMBL" id="SES48239.1"/>
    </source>
</evidence>
<name>A0A1H9XQE0_9MICO</name>
<gene>
    <name evidence="2" type="ORF">SAMN05216199_0074</name>
</gene>
<keyword evidence="3" id="KW-1185">Reference proteome</keyword>
<reference evidence="3" key="1">
    <citation type="submission" date="2016-10" db="EMBL/GenBank/DDBJ databases">
        <authorList>
            <person name="Varghese N."/>
            <person name="Submissions S."/>
        </authorList>
    </citation>
    <scope>NUCLEOTIDE SEQUENCE [LARGE SCALE GENOMIC DNA]</scope>
    <source>
        <strain evidence="3">CGMCC 1.6963</strain>
    </source>
</reference>
<feature type="region of interest" description="Disordered" evidence="1">
    <location>
        <begin position="29"/>
        <end position="63"/>
    </location>
</feature>
<evidence type="ECO:0000256" key="1">
    <source>
        <dbReference type="SAM" id="MobiDB-lite"/>
    </source>
</evidence>
<dbReference type="RefSeq" id="WP_218144410.1">
    <property type="nucleotide sequence ID" value="NZ_FOHB01000010.1"/>
</dbReference>
<dbReference type="Proteomes" id="UP000199019">
    <property type="component" value="Unassembled WGS sequence"/>
</dbReference>
<dbReference type="EMBL" id="FOHB01000010">
    <property type="protein sequence ID" value="SES48239.1"/>
    <property type="molecule type" value="Genomic_DNA"/>
</dbReference>